<dbReference type="GO" id="GO:0008233">
    <property type="term" value="F:peptidase activity"/>
    <property type="evidence" value="ECO:0007669"/>
    <property type="project" value="UniProtKB-KW"/>
</dbReference>
<evidence type="ECO:0000256" key="4">
    <source>
        <dbReference type="SAM" id="MobiDB-lite"/>
    </source>
</evidence>
<comment type="similarity">
    <text evidence="1">Belongs to the peptidase S1 family.</text>
</comment>
<dbReference type="EMBL" id="BMMP01000015">
    <property type="protein sequence ID" value="GGO54887.1"/>
    <property type="molecule type" value="Genomic_DNA"/>
</dbReference>
<feature type="signal peptide" evidence="5">
    <location>
        <begin position="1"/>
        <end position="18"/>
    </location>
</feature>
<reference evidence="8" key="1">
    <citation type="journal article" date="2019" name="Int. J. Syst. Evol. Microbiol.">
        <title>The Global Catalogue of Microorganisms (GCM) 10K type strain sequencing project: providing services to taxonomists for standard genome sequencing and annotation.</title>
        <authorList>
            <consortium name="The Broad Institute Genomics Platform"/>
            <consortium name="The Broad Institute Genome Sequencing Center for Infectious Disease"/>
            <person name="Wu L."/>
            <person name="Ma J."/>
        </authorList>
    </citation>
    <scope>NUCLEOTIDE SEQUENCE [LARGE SCALE GENOMIC DNA]</scope>
    <source>
        <strain evidence="8">CGMCC 4.7178</strain>
    </source>
</reference>
<evidence type="ECO:0000256" key="2">
    <source>
        <dbReference type="ARBA" id="ARBA00023157"/>
    </source>
</evidence>
<dbReference type="SMART" id="SM00020">
    <property type="entry name" value="Tryp_SPc"/>
    <property type="match status" value="1"/>
</dbReference>
<evidence type="ECO:0000313" key="7">
    <source>
        <dbReference type="EMBL" id="GGO54887.1"/>
    </source>
</evidence>
<comment type="caution">
    <text evidence="7">The sequence shown here is derived from an EMBL/GenBank/DDBJ whole genome shotgun (WGS) entry which is preliminary data.</text>
</comment>
<dbReference type="InterPro" id="IPR018114">
    <property type="entry name" value="TRYPSIN_HIS"/>
</dbReference>
<proteinExistence type="inferred from homology"/>
<keyword evidence="2" id="KW-1015">Disulfide bond</keyword>
<dbReference type="PANTHER" id="PTHR24276:SF98">
    <property type="entry name" value="FI18310P1-RELATED"/>
    <property type="match status" value="1"/>
</dbReference>
<dbReference type="InterPro" id="IPR009003">
    <property type="entry name" value="Peptidase_S1_PA"/>
</dbReference>
<feature type="region of interest" description="Disordered" evidence="4">
    <location>
        <begin position="26"/>
        <end position="60"/>
    </location>
</feature>
<dbReference type="GO" id="GO:0006508">
    <property type="term" value="P:proteolysis"/>
    <property type="evidence" value="ECO:0007669"/>
    <property type="project" value="UniProtKB-KW"/>
</dbReference>
<keyword evidence="5" id="KW-0732">Signal</keyword>
<accession>A0ABQ2MNS0</accession>
<dbReference type="Gene3D" id="2.40.10.10">
    <property type="entry name" value="Trypsin-like serine proteases"/>
    <property type="match status" value="1"/>
</dbReference>
<dbReference type="InterPro" id="IPR001314">
    <property type="entry name" value="Peptidase_S1A"/>
</dbReference>
<dbReference type="PROSITE" id="PS00135">
    <property type="entry name" value="TRYPSIN_SER"/>
    <property type="match status" value="1"/>
</dbReference>
<dbReference type="PRINTS" id="PR00722">
    <property type="entry name" value="CHYMOTRYPSIN"/>
</dbReference>
<gene>
    <name evidence="7" type="ORF">GCM10012287_44880</name>
</gene>
<dbReference type="InterPro" id="IPR033116">
    <property type="entry name" value="TRYPSIN_SER"/>
</dbReference>
<dbReference type="Pfam" id="PF00089">
    <property type="entry name" value="Trypsin"/>
    <property type="match status" value="1"/>
</dbReference>
<keyword evidence="3" id="KW-0720">Serine protease</keyword>
<dbReference type="PANTHER" id="PTHR24276">
    <property type="entry name" value="POLYSERASE-RELATED"/>
    <property type="match status" value="1"/>
</dbReference>
<dbReference type="InterPro" id="IPR001254">
    <property type="entry name" value="Trypsin_dom"/>
</dbReference>
<feature type="compositionally biased region" description="Basic and acidic residues" evidence="4">
    <location>
        <begin position="26"/>
        <end position="37"/>
    </location>
</feature>
<dbReference type="PROSITE" id="PS50240">
    <property type="entry name" value="TRYPSIN_DOM"/>
    <property type="match status" value="1"/>
</dbReference>
<evidence type="ECO:0000313" key="8">
    <source>
        <dbReference type="Proteomes" id="UP000631535"/>
    </source>
</evidence>
<keyword evidence="8" id="KW-1185">Reference proteome</keyword>
<feature type="chain" id="PRO_5046770112" evidence="5">
    <location>
        <begin position="19"/>
        <end position="312"/>
    </location>
</feature>
<dbReference type="RefSeq" id="WP_189038989.1">
    <property type="nucleotide sequence ID" value="NZ_BMMP01000015.1"/>
</dbReference>
<dbReference type="Proteomes" id="UP000631535">
    <property type="component" value="Unassembled WGS sequence"/>
</dbReference>
<dbReference type="InterPro" id="IPR043504">
    <property type="entry name" value="Peptidase_S1_PA_chymotrypsin"/>
</dbReference>
<sequence length="312" mass="31661">MRHLRAIPLFLLTAALLAGLPAASERRLPDDAPRDQARAPARVAGTADNRAGGHAPAARTGVRGGAVVGGHPVDAADHPWAVALSSRERFGPERSGQFCGGALVDVRTVVTAAHCLGPEVLGSANGEVRDLHVISGRGDLGSRSGREVPVASVWVDPAYDSATNERDIAVLALSDPLPEGHPVPVAAAQDAAYAPGTAAEVYGWGDTSGSGAYASGLRAAGVEMVEDSECARAYPRSASGTFGGVFEERSMVCAGTPAGGRDACQGDSGGPLVAKGRLVGLVSWGVGCGEEGRPGVYTRVSAMTDAIRAHSG</sequence>
<protein>
    <submittedName>
        <fullName evidence="7">Serine protease</fullName>
    </submittedName>
</protein>
<dbReference type="CDD" id="cd00190">
    <property type="entry name" value="Tryp_SPc"/>
    <property type="match status" value="1"/>
</dbReference>
<organism evidence="7 8">
    <name type="scientific">Streptomyces daqingensis</name>
    <dbReference type="NCBI Taxonomy" id="1472640"/>
    <lineage>
        <taxon>Bacteria</taxon>
        <taxon>Bacillati</taxon>
        <taxon>Actinomycetota</taxon>
        <taxon>Actinomycetes</taxon>
        <taxon>Kitasatosporales</taxon>
        <taxon>Streptomycetaceae</taxon>
        <taxon>Streptomyces</taxon>
    </lineage>
</organism>
<evidence type="ECO:0000256" key="1">
    <source>
        <dbReference type="ARBA" id="ARBA00007664"/>
    </source>
</evidence>
<feature type="domain" description="Peptidase S1" evidence="6">
    <location>
        <begin position="67"/>
        <end position="312"/>
    </location>
</feature>
<keyword evidence="3" id="KW-0378">Hydrolase</keyword>
<dbReference type="PROSITE" id="PS00134">
    <property type="entry name" value="TRYPSIN_HIS"/>
    <property type="match status" value="1"/>
</dbReference>
<keyword evidence="3 7" id="KW-0645">Protease</keyword>
<evidence type="ECO:0000256" key="3">
    <source>
        <dbReference type="RuleBase" id="RU363034"/>
    </source>
</evidence>
<evidence type="ECO:0000259" key="6">
    <source>
        <dbReference type="PROSITE" id="PS50240"/>
    </source>
</evidence>
<evidence type="ECO:0000256" key="5">
    <source>
        <dbReference type="SAM" id="SignalP"/>
    </source>
</evidence>
<name>A0ABQ2MNS0_9ACTN</name>
<dbReference type="SUPFAM" id="SSF50494">
    <property type="entry name" value="Trypsin-like serine proteases"/>
    <property type="match status" value="1"/>
</dbReference>
<dbReference type="InterPro" id="IPR050430">
    <property type="entry name" value="Peptidase_S1"/>
</dbReference>